<dbReference type="Pfam" id="PF00296">
    <property type="entry name" value="Bac_luciferase"/>
    <property type="match status" value="1"/>
</dbReference>
<dbReference type="PANTHER" id="PTHR43244:SF1">
    <property type="entry name" value="5,10-METHYLENETETRAHYDROMETHANOPTERIN REDUCTASE"/>
    <property type="match status" value="1"/>
</dbReference>
<dbReference type="InterPro" id="IPR050564">
    <property type="entry name" value="F420-G6PD/mer"/>
</dbReference>
<dbReference type="InterPro" id="IPR011251">
    <property type="entry name" value="Luciferase-like_dom"/>
</dbReference>
<evidence type="ECO:0000256" key="1">
    <source>
        <dbReference type="ARBA" id="ARBA00023002"/>
    </source>
</evidence>
<sequence length="339" mass="35800">MSDLPKISIRLDGSIPPRECVELAVAADKAGLSGVWFAENAFARGIWPAAAACAVATKRVHIHVGVFNPFNRHPTMMAMEVGALDELSNGRASISLGAGIMAASSKMGIDAEKPVPALRDALIILRALLNGEEVNYIGQRFSAKKIKLDYKPRSGIPIFLAGRGNLTIKLAGEAADGLLVSNMCSAGYAGRSAELMRSARFGAKNGSAGLVVQYMPCITNGAPLEAFRDAKRIVGEMMPRFWALGQKVSSAKEALLLGTGLSEEEFAEAASDINSGQDPADVLDERYATTFSLYGTPEECLALARRYKAAGVDELALTFSGPSAPHEIAAIGKAIEASE</sequence>
<organism evidence="3 4">
    <name type="scientific">Bradyrhizobium canariense</name>
    <dbReference type="NCBI Taxonomy" id="255045"/>
    <lineage>
        <taxon>Bacteria</taxon>
        <taxon>Pseudomonadati</taxon>
        <taxon>Pseudomonadota</taxon>
        <taxon>Alphaproteobacteria</taxon>
        <taxon>Hyphomicrobiales</taxon>
        <taxon>Nitrobacteraceae</taxon>
        <taxon>Bradyrhizobium</taxon>
    </lineage>
</organism>
<dbReference type="InterPro" id="IPR036661">
    <property type="entry name" value="Luciferase-like_sf"/>
</dbReference>
<dbReference type="Proteomes" id="UP000243904">
    <property type="component" value="Chromosome I"/>
</dbReference>
<protein>
    <submittedName>
        <fullName evidence="3">Methylenetetrahydromethanopterin reductase</fullName>
    </submittedName>
</protein>
<gene>
    <name evidence="3" type="ORF">SAMN05444158_6838</name>
</gene>
<accession>A0A1H2B615</accession>
<dbReference type="RefSeq" id="WP_146690449.1">
    <property type="nucleotide sequence ID" value="NZ_LT629750.1"/>
</dbReference>
<keyword evidence="1" id="KW-0560">Oxidoreductase</keyword>
<proteinExistence type="predicted"/>
<evidence type="ECO:0000313" key="4">
    <source>
        <dbReference type="Proteomes" id="UP000243904"/>
    </source>
</evidence>
<keyword evidence="4" id="KW-1185">Reference proteome</keyword>
<dbReference type="AlphaFoldDB" id="A0A1H2B615"/>
<dbReference type="SUPFAM" id="SSF51679">
    <property type="entry name" value="Bacterial luciferase-like"/>
    <property type="match status" value="1"/>
</dbReference>
<dbReference type="PANTHER" id="PTHR43244">
    <property type="match status" value="1"/>
</dbReference>
<dbReference type="Gene3D" id="3.20.20.30">
    <property type="entry name" value="Luciferase-like domain"/>
    <property type="match status" value="1"/>
</dbReference>
<feature type="domain" description="Luciferase-like" evidence="2">
    <location>
        <begin position="13"/>
        <end position="314"/>
    </location>
</feature>
<evidence type="ECO:0000259" key="2">
    <source>
        <dbReference type="Pfam" id="PF00296"/>
    </source>
</evidence>
<reference evidence="4" key="1">
    <citation type="submission" date="2016-10" db="EMBL/GenBank/DDBJ databases">
        <authorList>
            <person name="Varghese N."/>
            <person name="Submissions S."/>
        </authorList>
    </citation>
    <scope>NUCLEOTIDE SEQUENCE [LARGE SCALE GENOMIC DNA]</scope>
    <source>
        <strain evidence="4">GAS369</strain>
    </source>
</reference>
<dbReference type="EMBL" id="LT629750">
    <property type="protein sequence ID" value="SDT53730.1"/>
    <property type="molecule type" value="Genomic_DNA"/>
</dbReference>
<evidence type="ECO:0000313" key="3">
    <source>
        <dbReference type="EMBL" id="SDT53730.1"/>
    </source>
</evidence>
<name>A0A1H2B615_9BRAD</name>
<dbReference type="GO" id="GO:0016705">
    <property type="term" value="F:oxidoreductase activity, acting on paired donors, with incorporation or reduction of molecular oxygen"/>
    <property type="evidence" value="ECO:0007669"/>
    <property type="project" value="InterPro"/>
</dbReference>
<dbReference type="CDD" id="cd01097">
    <property type="entry name" value="Tetrahydromethanopterin_reductase"/>
    <property type="match status" value="1"/>
</dbReference>